<dbReference type="Gene3D" id="3.40.640.10">
    <property type="entry name" value="Type I PLP-dependent aspartate aminotransferase-like (Major domain)"/>
    <property type="match status" value="1"/>
</dbReference>
<dbReference type="InterPro" id="IPR015424">
    <property type="entry name" value="PyrdxlP-dep_Trfase"/>
</dbReference>
<dbReference type="PROSITE" id="PS00600">
    <property type="entry name" value="AA_TRANSFER_CLASS_3"/>
    <property type="match status" value="1"/>
</dbReference>
<accession>A0A0W7WHN7</accession>
<gene>
    <name evidence="7" type="ORF">AVJ23_13805</name>
</gene>
<dbReference type="STRING" id="1685382.AVJ23_13805"/>
<dbReference type="NCBIfam" id="NF005682">
    <property type="entry name" value="PRK07480.1"/>
    <property type="match status" value="1"/>
</dbReference>
<dbReference type="SUPFAM" id="SSF53383">
    <property type="entry name" value="PLP-dependent transferases"/>
    <property type="match status" value="1"/>
</dbReference>
<proteinExistence type="inferred from homology"/>
<evidence type="ECO:0000256" key="2">
    <source>
        <dbReference type="ARBA" id="ARBA00008954"/>
    </source>
</evidence>
<dbReference type="Gene3D" id="3.90.1150.10">
    <property type="entry name" value="Aspartate Aminotransferase, domain 1"/>
    <property type="match status" value="1"/>
</dbReference>
<keyword evidence="5 6" id="KW-0663">Pyridoxal phosphate</keyword>
<sequence>MTLLTPNSPTAELQALDAAHHMHPFTHGQGLRDKGARVITRAEGVWLTDSEGNRILDAMAGLWCVNLGYGRRELADVAARQMMELPFYNTFFQTTHVPALNLAAKLAELAPGDLNHVFFASSGSEANDTNLRLVRTYWAEKGQPERQVIISRWNGYHGSSVGSGSLGGMKGMHAQGGLPIPGIAHIDQPDWWGEGGEMTPEEFGRARARQLEEKIREIGPEKAAAFIAEPVQGAGGVIVPPETYWPEIRRIVDEYGILLIADEVICGFGRTGNWFGSQTMDIRPDIMTIAKGLSSGYQPIGGSIVSDEIAAVINGTEFNHGYTYSGHPVASAVALENLRILEEEQIVETVRTRTAPYLKERFESLTAHPLVGEARIVGMMGSIALTPDKARRAPFAAEAGTAGLITRERCFANNLVMRHVGDRMIVSPPLVISQGEIDTLIERAWQSLDEAQAELAAQGLLTA</sequence>
<dbReference type="InterPro" id="IPR015422">
    <property type="entry name" value="PyrdxlP-dep_Trfase_small"/>
</dbReference>
<dbReference type="OrthoDB" id="9801834at2"/>
<dbReference type="InterPro" id="IPR015421">
    <property type="entry name" value="PyrdxlP-dep_Trfase_major"/>
</dbReference>
<dbReference type="FunFam" id="3.40.640.10:FF:000014">
    <property type="entry name" value="Adenosylmethionine-8-amino-7-oxononanoate aminotransferase, probable"/>
    <property type="match status" value="1"/>
</dbReference>
<keyword evidence="4 7" id="KW-0808">Transferase</keyword>
<dbReference type="PIRSF" id="PIRSF000521">
    <property type="entry name" value="Transaminase_4ab_Lys_Orn"/>
    <property type="match status" value="1"/>
</dbReference>
<dbReference type="PANTHER" id="PTHR43094:SF1">
    <property type="entry name" value="AMINOTRANSFERASE CLASS-III"/>
    <property type="match status" value="1"/>
</dbReference>
<dbReference type="Pfam" id="PF00202">
    <property type="entry name" value="Aminotran_3"/>
    <property type="match status" value="1"/>
</dbReference>
<dbReference type="AlphaFoldDB" id="A0A0W7WHN7"/>
<dbReference type="Proteomes" id="UP000054396">
    <property type="component" value="Unassembled WGS sequence"/>
</dbReference>
<evidence type="ECO:0000256" key="5">
    <source>
        <dbReference type="ARBA" id="ARBA00022898"/>
    </source>
</evidence>
<organism evidence="7 8">
    <name type="scientific">Pseudoponticoccus marisrubri</name>
    <dbReference type="NCBI Taxonomy" id="1685382"/>
    <lineage>
        <taxon>Bacteria</taxon>
        <taxon>Pseudomonadati</taxon>
        <taxon>Pseudomonadota</taxon>
        <taxon>Alphaproteobacteria</taxon>
        <taxon>Rhodobacterales</taxon>
        <taxon>Roseobacteraceae</taxon>
        <taxon>Pseudoponticoccus</taxon>
    </lineage>
</organism>
<keyword evidence="3 7" id="KW-0032">Aminotransferase</keyword>
<comment type="cofactor">
    <cofactor evidence="1">
        <name>pyridoxal 5'-phosphate</name>
        <dbReference type="ChEBI" id="CHEBI:597326"/>
    </cofactor>
</comment>
<evidence type="ECO:0000313" key="7">
    <source>
        <dbReference type="EMBL" id="KUF10124.1"/>
    </source>
</evidence>
<comment type="similarity">
    <text evidence="2 6">Belongs to the class-III pyridoxal-phosphate-dependent aminotransferase family.</text>
</comment>
<dbReference type="InterPro" id="IPR049704">
    <property type="entry name" value="Aminotrans_3_PPA_site"/>
</dbReference>
<protein>
    <submittedName>
        <fullName evidence="7">Aminotransferase</fullName>
    </submittedName>
</protein>
<reference evidence="7 8" key="1">
    <citation type="submission" date="2015-12" db="EMBL/GenBank/DDBJ databases">
        <authorList>
            <person name="Shamseldin A."/>
            <person name="Moawad H."/>
            <person name="Abd El-Rahim W.M."/>
            <person name="Sadowsky M.J."/>
        </authorList>
    </citation>
    <scope>NUCLEOTIDE SEQUENCE [LARGE SCALE GENOMIC DNA]</scope>
    <source>
        <strain evidence="7 8">SJ5A-1</strain>
    </source>
</reference>
<dbReference type="EMBL" id="LPXO01000008">
    <property type="protein sequence ID" value="KUF10124.1"/>
    <property type="molecule type" value="Genomic_DNA"/>
</dbReference>
<name>A0A0W7WHN7_9RHOB</name>
<dbReference type="InterPro" id="IPR005814">
    <property type="entry name" value="Aminotrans_3"/>
</dbReference>
<comment type="caution">
    <text evidence="7">The sequence shown here is derived from an EMBL/GenBank/DDBJ whole genome shotgun (WGS) entry which is preliminary data.</text>
</comment>
<keyword evidence="8" id="KW-1185">Reference proteome</keyword>
<evidence type="ECO:0000256" key="4">
    <source>
        <dbReference type="ARBA" id="ARBA00022679"/>
    </source>
</evidence>
<evidence type="ECO:0000313" key="8">
    <source>
        <dbReference type="Proteomes" id="UP000054396"/>
    </source>
</evidence>
<dbReference type="GO" id="GO:0008483">
    <property type="term" value="F:transaminase activity"/>
    <property type="evidence" value="ECO:0007669"/>
    <property type="project" value="UniProtKB-KW"/>
</dbReference>
<evidence type="ECO:0000256" key="6">
    <source>
        <dbReference type="RuleBase" id="RU003560"/>
    </source>
</evidence>
<dbReference type="CDD" id="cd00610">
    <property type="entry name" value="OAT_like"/>
    <property type="match status" value="1"/>
</dbReference>
<evidence type="ECO:0000256" key="1">
    <source>
        <dbReference type="ARBA" id="ARBA00001933"/>
    </source>
</evidence>
<evidence type="ECO:0000256" key="3">
    <source>
        <dbReference type="ARBA" id="ARBA00022576"/>
    </source>
</evidence>
<dbReference type="RefSeq" id="WP_058862795.1">
    <property type="nucleotide sequence ID" value="NZ_LPXO01000008.1"/>
</dbReference>
<dbReference type="PANTHER" id="PTHR43094">
    <property type="entry name" value="AMINOTRANSFERASE"/>
    <property type="match status" value="1"/>
</dbReference>
<dbReference type="GO" id="GO:0030170">
    <property type="term" value="F:pyridoxal phosphate binding"/>
    <property type="evidence" value="ECO:0007669"/>
    <property type="project" value="InterPro"/>
</dbReference>